<dbReference type="SUPFAM" id="SSF49879">
    <property type="entry name" value="SMAD/FHA domain"/>
    <property type="match status" value="1"/>
</dbReference>
<dbReference type="AlphaFoldDB" id="A0AAE0TSI9"/>
<dbReference type="InterPro" id="IPR008984">
    <property type="entry name" value="SMAD_FHA_dom_sf"/>
</dbReference>
<dbReference type="GO" id="GO:0003677">
    <property type="term" value="F:DNA binding"/>
    <property type="evidence" value="ECO:0007669"/>
    <property type="project" value="UniProtKB-KW"/>
</dbReference>
<keyword evidence="2" id="KW-0371">Homeobox</keyword>
<feature type="domain" description="FHA" evidence="1">
    <location>
        <begin position="71"/>
        <end position="119"/>
    </location>
</feature>
<dbReference type="CDD" id="cd00060">
    <property type="entry name" value="FHA"/>
    <property type="match status" value="1"/>
</dbReference>
<dbReference type="Gene3D" id="2.60.200.20">
    <property type="match status" value="1"/>
</dbReference>
<dbReference type="InterPro" id="IPR000253">
    <property type="entry name" value="FHA_dom"/>
</dbReference>
<evidence type="ECO:0000259" key="1">
    <source>
        <dbReference type="PROSITE" id="PS50006"/>
    </source>
</evidence>
<gene>
    <name evidence="2" type="primary">YOX1_2</name>
    <name evidence="2" type="ORF">LTR78_009360</name>
</gene>
<dbReference type="InterPro" id="IPR001356">
    <property type="entry name" value="HD"/>
</dbReference>
<dbReference type="Pfam" id="PF00498">
    <property type="entry name" value="FHA"/>
    <property type="match status" value="1"/>
</dbReference>
<accession>A0AAE0TSI9</accession>
<organism evidence="2 3">
    <name type="scientific">Recurvomyces mirabilis</name>
    <dbReference type="NCBI Taxonomy" id="574656"/>
    <lineage>
        <taxon>Eukaryota</taxon>
        <taxon>Fungi</taxon>
        <taxon>Dikarya</taxon>
        <taxon>Ascomycota</taxon>
        <taxon>Pezizomycotina</taxon>
        <taxon>Dothideomycetes</taxon>
        <taxon>Dothideomycetidae</taxon>
        <taxon>Mycosphaerellales</taxon>
        <taxon>Teratosphaeriaceae</taxon>
        <taxon>Recurvomyces</taxon>
    </lineage>
</organism>
<dbReference type="CDD" id="cd00086">
    <property type="entry name" value="homeodomain"/>
    <property type="match status" value="1"/>
</dbReference>
<protein>
    <submittedName>
        <fullName evidence="2">Homeobox protein yox1</fullName>
    </submittedName>
</protein>
<proteinExistence type="predicted"/>
<dbReference type="EMBL" id="JAUTXT010000051">
    <property type="protein sequence ID" value="KAK3670788.1"/>
    <property type="molecule type" value="Genomic_DNA"/>
</dbReference>
<reference evidence="2" key="1">
    <citation type="submission" date="2023-07" db="EMBL/GenBank/DDBJ databases">
        <title>Black Yeasts Isolated from many extreme environments.</title>
        <authorList>
            <person name="Coleine C."/>
            <person name="Stajich J.E."/>
            <person name="Selbmann L."/>
        </authorList>
    </citation>
    <scope>NUCLEOTIDE SEQUENCE</scope>
    <source>
        <strain evidence="2">CCFEE 5485</strain>
    </source>
</reference>
<name>A0AAE0TSI9_9PEZI</name>
<keyword evidence="3" id="KW-1185">Reference proteome</keyword>
<evidence type="ECO:0000313" key="3">
    <source>
        <dbReference type="Proteomes" id="UP001274830"/>
    </source>
</evidence>
<comment type="caution">
    <text evidence="2">The sequence shown here is derived from an EMBL/GenBank/DDBJ whole genome shotgun (WGS) entry which is preliminary data.</text>
</comment>
<dbReference type="Proteomes" id="UP001274830">
    <property type="component" value="Unassembled WGS sequence"/>
</dbReference>
<evidence type="ECO:0000313" key="2">
    <source>
        <dbReference type="EMBL" id="KAK3670788.1"/>
    </source>
</evidence>
<sequence>MFAVLTPFDPRGFAARTSLCAQNQRWLQHFPVNSSREPTPSLHEDADDDVPGELHLSFSEILAISDLGRGLLFGRSKSAHIHLAAVVGLKGVSTIHCALSVDDKLRICITDYSTFGTFVFLGLAQKQLERHIAMPLTGEPGAPCGDMAIKLGNALFAIQFPEHELGNAAYRRNMQQIAQAFYRGCNGEKSGGTLSSGTSTMPPSSCFTPQVMIPREPISARKDKQKRKRTSLDDQAILEAAYKCDARADKAARLELVKRVTLGEKEVQVHVFWNR</sequence>
<keyword evidence="2" id="KW-0238">DNA-binding</keyword>
<dbReference type="PROSITE" id="PS50006">
    <property type="entry name" value="FHA_DOMAIN"/>
    <property type="match status" value="1"/>
</dbReference>